<dbReference type="Gene3D" id="3.30.70.1820">
    <property type="entry name" value="L1 transposable element, RRM domain"/>
    <property type="match status" value="1"/>
</dbReference>
<sequence length="271" mass="31480">MANVEQPVNQLDSTEIEDANKKRKAASVSSVSEADTSVVVGETKQKNSKQRRKKSKINPVKEVKDTSEQSDTEVKDESNWMRKELAEINKKLSNMLTKNDSGLKIMMRELIKEMKDELLKSVIHKIETLEGTIFEKQQVNDKLANDVKRLEEKLNNEKEEKQQLKMEMTKQQLIHDEKLNELEQYSRRNNIRLSGCVDKERETAEESVNIVLKTLNAKMPTIKLVKGDIDIAHRVGKFEQNKHRQIIVKLQSRMKKTQIMREKKNLKGEKL</sequence>
<organism evidence="3 4">
    <name type="scientific">Dreissena polymorpha</name>
    <name type="common">Zebra mussel</name>
    <name type="synonym">Mytilus polymorpha</name>
    <dbReference type="NCBI Taxonomy" id="45954"/>
    <lineage>
        <taxon>Eukaryota</taxon>
        <taxon>Metazoa</taxon>
        <taxon>Spiralia</taxon>
        <taxon>Lophotrochozoa</taxon>
        <taxon>Mollusca</taxon>
        <taxon>Bivalvia</taxon>
        <taxon>Autobranchia</taxon>
        <taxon>Heteroconchia</taxon>
        <taxon>Euheterodonta</taxon>
        <taxon>Imparidentia</taxon>
        <taxon>Neoheterodontei</taxon>
        <taxon>Myida</taxon>
        <taxon>Dreissenoidea</taxon>
        <taxon>Dreissenidae</taxon>
        <taxon>Dreissena</taxon>
    </lineage>
</organism>
<feature type="region of interest" description="Disordered" evidence="2">
    <location>
        <begin position="1"/>
        <end position="77"/>
    </location>
</feature>
<evidence type="ECO:0000313" key="3">
    <source>
        <dbReference type="EMBL" id="KAH3847559.1"/>
    </source>
</evidence>
<keyword evidence="4" id="KW-1185">Reference proteome</keyword>
<reference evidence="3" key="2">
    <citation type="submission" date="2020-11" db="EMBL/GenBank/DDBJ databases">
        <authorList>
            <person name="McCartney M.A."/>
            <person name="Auch B."/>
            <person name="Kono T."/>
            <person name="Mallez S."/>
            <person name="Becker A."/>
            <person name="Gohl D.M."/>
            <person name="Silverstein K.A.T."/>
            <person name="Koren S."/>
            <person name="Bechman K.B."/>
            <person name="Herman A."/>
            <person name="Abrahante J.E."/>
            <person name="Garbe J."/>
        </authorList>
    </citation>
    <scope>NUCLEOTIDE SEQUENCE</scope>
    <source>
        <strain evidence="3">Duluth1</strain>
        <tissue evidence="3">Whole animal</tissue>
    </source>
</reference>
<evidence type="ECO:0000256" key="2">
    <source>
        <dbReference type="SAM" id="MobiDB-lite"/>
    </source>
</evidence>
<feature type="compositionally biased region" description="Low complexity" evidence="2">
    <location>
        <begin position="26"/>
        <end position="40"/>
    </location>
</feature>
<evidence type="ECO:0000256" key="1">
    <source>
        <dbReference type="SAM" id="Coils"/>
    </source>
</evidence>
<accession>A0A9D4QXU8</accession>
<feature type="coiled-coil region" evidence="1">
    <location>
        <begin position="133"/>
        <end position="174"/>
    </location>
</feature>
<reference evidence="3" key="1">
    <citation type="journal article" date="2019" name="bioRxiv">
        <title>The Genome of the Zebra Mussel, Dreissena polymorpha: A Resource for Invasive Species Research.</title>
        <authorList>
            <person name="McCartney M.A."/>
            <person name="Auch B."/>
            <person name="Kono T."/>
            <person name="Mallez S."/>
            <person name="Zhang Y."/>
            <person name="Obille A."/>
            <person name="Becker A."/>
            <person name="Abrahante J.E."/>
            <person name="Garbe J."/>
            <person name="Badalamenti J.P."/>
            <person name="Herman A."/>
            <person name="Mangelson H."/>
            <person name="Liachko I."/>
            <person name="Sullivan S."/>
            <person name="Sone E.D."/>
            <person name="Koren S."/>
            <person name="Silverstein K.A.T."/>
            <person name="Beckman K.B."/>
            <person name="Gohl D.M."/>
        </authorList>
    </citation>
    <scope>NUCLEOTIDE SEQUENCE</scope>
    <source>
        <strain evidence="3">Duluth1</strain>
        <tissue evidence="3">Whole animal</tissue>
    </source>
</reference>
<protein>
    <submittedName>
        <fullName evidence="3">Uncharacterized protein</fullName>
    </submittedName>
</protein>
<feature type="compositionally biased region" description="Basic and acidic residues" evidence="2">
    <location>
        <begin position="59"/>
        <end position="77"/>
    </location>
</feature>
<name>A0A9D4QXU8_DREPO</name>
<dbReference type="EMBL" id="JAIWYP010000003">
    <property type="protein sequence ID" value="KAH3847559.1"/>
    <property type="molecule type" value="Genomic_DNA"/>
</dbReference>
<evidence type="ECO:0000313" key="4">
    <source>
        <dbReference type="Proteomes" id="UP000828390"/>
    </source>
</evidence>
<comment type="caution">
    <text evidence="3">The sequence shown here is derived from an EMBL/GenBank/DDBJ whole genome shotgun (WGS) entry which is preliminary data.</text>
</comment>
<dbReference type="AlphaFoldDB" id="A0A9D4QXU8"/>
<feature type="compositionally biased region" description="Basic residues" evidence="2">
    <location>
        <begin position="46"/>
        <end position="56"/>
    </location>
</feature>
<proteinExistence type="predicted"/>
<dbReference type="Proteomes" id="UP000828390">
    <property type="component" value="Unassembled WGS sequence"/>
</dbReference>
<keyword evidence="1" id="KW-0175">Coiled coil</keyword>
<feature type="compositionally biased region" description="Polar residues" evidence="2">
    <location>
        <begin position="1"/>
        <end position="13"/>
    </location>
</feature>
<gene>
    <name evidence="3" type="ORF">DPMN_089884</name>
</gene>